<dbReference type="PANTHER" id="PTHR30348:SF9">
    <property type="entry name" value="UPF0759 PROTEIN YECE"/>
    <property type="match status" value="1"/>
</dbReference>
<keyword evidence="2" id="KW-1185">Reference proteome</keyword>
<protein>
    <submittedName>
        <fullName evidence="1">Uncharacterized conserved protein YecE, DUF72 family</fullName>
    </submittedName>
</protein>
<dbReference type="InterPro" id="IPR002763">
    <property type="entry name" value="DUF72"/>
</dbReference>
<proteinExistence type="predicted"/>
<sequence length="296" mass="34301">MNFGKENIDISSFDYHLPADTNLTTATLASEENANPFVAHVGAPKWGYKNWSGVIYPHYTKDKDFLQYYVRHFNAIELNATFYQTMPPERMAAWKELVRDRADFKFCPKFPQSITHIRRFKNVEQQTDEFYTSIAVLRENLGPVFLQMAEGTSPKTFSDLKAYLVTLPTDVPLFVEVRNKNWIDPRHRGDLFSFLKETNIGAVITDTLGRRDCLHMELPTPHAFIRFVACGDDRIDYLRLEEWAKRLKIWKEKGLQSLYFFIHAGDAPSLSLYQFFITTLNNQLGLNINLPGNTLD</sequence>
<dbReference type="OrthoDB" id="9780310at2"/>
<evidence type="ECO:0000313" key="2">
    <source>
        <dbReference type="Proteomes" id="UP000198942"/>
    </source>
</evidence>
<accession>A0A1H8AVZ3</accession>
<dbReference type="PANTHER" id="PTHR30348">
    <property type="entry name" value="UNCHARACTERIZED PROTEIN YECE"/>
    <property type="match status" value="1"/>
</dbReference>
<dbReference type="STRING" id="551995.SAMN05192574_101687"/>
<dbReference type="Gene3D" id="3.20.20.410">
    <property type="entry name" value="Protein of unknown function UPF0759"/>
    <property type="match status" value="1"/>
</dbReference>
<gene>
    <name evidence="1" type="ORF">SAMN05192574_101687</name>
</gene>
<dbReference type="Proteomes" id="UP000198942">
    <property type="component" value="Unassembled WGS sequence"/>
</dbReference>
<evidence type="ECO:0000313" key="1">
    <source>
        <dbReference type="EMBL" id="SEM74855.1"/>
    </source>
</evidence>
<dbReference type="AlphaFoldDB" id="A0A1H8AVZ3"/>
<dbReference type="SUPFAM" id="SSF117396">
    <property type="entry name" value="TM1631-like"/>
    <property type="match status" value="1"/>
</dbReference>
<name>A0A1H8AVZ3_9SPHI</name>
<dbReference type="Pfam" id="PF01904">
    <property type="entry name" value="DUF72"/>
    <property type="match status" value="1"/>
</dbReference>
<reference evidence="2" key="1">
    <citation type="submission" date="2016-10" db="EMBL/GenBank/DDBJ databases">
        <authorList>
            <person name="Varghese N."/>
            <person name="Submissions S."/>
        </authorList>
    </citation>
    <scope>NUCLEOTIDE SEQUENCE [LARGE SCALE GENOMIC DNA]</scope>
    <source>
        <strain evidence="2">Gh-48</strain>
    </source>
</reference>
<dbReference type="InterPro" id="IPR036520">
    <property type="entry name" value="UPF0759_sf"/>
</dbReference>
<dbReference type="EMBL" id="FOCL01000001">
    <property type="protein sequence ID" value="SEM74855.1"/>
    <property type="molecule type" value="Genomic_DNA"/>
</dbReference>
<dbReference type="RefSeq" id="WP_091207616.1">
    <property type="nucleotide sequence ID" value="NZ_FOCL01000001.1"/>
</dbReference>
<organism evidence="1 2">
    <name type="scientific">Mucilaginibacter gossypiicola</name>
    <dbReference type="NCBI Taxonomy" id="551995"/>
    <lineage>
        <taxon>Bacteria</taxon>
        <taxon>Pseudomonadati</taxon>
        <taxon>Bacteroidota</taxon>
        <taxon>Sphingobacteriia</taxon>
        <taxon>Sphingobacteriales</taxon>
        <taxon>Sphingobacteriaceae</taxon>
        <taxon>Mucilaginibacter</taxon>
    </lineage>
</organism>